<proteinExistence type="predicted"/>
<reference evidence="2" key="1">
    <citation type="submission" date="2022-11" db="EMBL/GenBank/DDBJ databases">
        <title>Complete Genome Sequences of three Polynucleobacter sp. Subcluster PnecC Strains KF022, KF023, and KF032 Isolated from a Shallow Eutrophic Lake in Japan.</title>
        <authorList>
            <person name="Ogata Y."/>
            <person name="Watanabe K."/>
            <person name="Takemine S."/>
            <person name="Shindo C."/>
            <person name="Kurokawa R."/>
            <person name="Suda W."/>
        </authorList>
    </citation>
    <scope>NUCLEOTIDE SEQUENCE</scope>
    <source>
        <strain evidence="2">KF023</strain>
    </source>
</reference>
<sequence>MTDIYRIACAAGFSGDRTDVAKPLVDELLKHSGSKCLIFESLAERTLALAQLERRQNSELGYEPLLLEMLEPVLFDCIKGGIPIIGNFGAANPESAARLIDSIAKQKGLPDIRIAIVRGDDISALELRKDVVNALTPEDQKTFSQSELISANAYIGAKEIADSLIAGAQVVVTGRVSDPSLAVGPLMAHFKKDWNDWNFLGAATMAGHLLECGAQVTGGYFADPGIKDVPGLAAIGFPIVEFDAQGNIAVTKPPGTGGLVSRMTVTEQLLYELHDPTQYLTPDVVADISQAKIDDLGGDRVMVTGVKGHPRPTTLKANLCINGGWLAEAEISYAGCNALERAQLAAQIIKERLSNLKLRIDFIGSSSIFSSDAGNGPQFKSTLGFEDIRLRIATAHQDRIQAQRVCKEVTALYTCGPAGGGGVRTSLKPRLNTIACLIPRELVKATYEFFGAELS</sequence>
<organism evidence="2">
    <name type="scientific">Polynucleobacter yangtzensis</name>
    <dbReference type="NCBI Taxonomy" id="1743159"/>
    <lineage>
        <taxon>Bacteria</taxon>
        <taxon>Pseudomonadati</taxon>
        <taxon>Pseudomonadota</taxon>
        <taxon>Betaproteobacteria</taxon>
        <taxon>Burkholderiales</taxon>
        <taxon>Burkholderiaceae</taxon>
        <taxon>Polynucleobacter</taxon>
    </lineage>
</organism>
<dbReference type="PANTHER" id="PTHR47472">
    <property type="entry name" value="PROPIONYL-COA CARBOXYLASE"/>
    <property type="match status" value="1"/>
</dbReference>
<protein>
    <recommendedName>
        <fullName evidence="1">Acyclic terpene utilisation N-terminal domain-containing protein</fullName>
    </recommendedName>
</protein>
<evidence type="ECO:0000259" key="1">
    <source>
        <dbReference type="Pfam" id="PF07287"/>
    </source>
</evidence>
<dbReference type="Pfam" id="PF07287">
    <property type="entry name" value="AtuA"/>
    <property type="match status" value="1"/>
</dbReference>
<dbReference type="RefSeq" id="WP_281742122.1">
    <property type="nucleotide sequence ID" value="NZ_AP026973.1"/>
</dbReference>
<dbReference type="EMBL" id="AP026973">
    <property type="protein sequence ID" value="BDT77687.1"/>
    <property type="molecule type" value="Genomic_DNA"/>
</dbReference>
<accession>A0A9C7D0E4</accession>
<gene>
    <name evidence="2" type="ORF">PKF023_14900</name>
</gene>
<dbReference type="PANTHER" id="PTHR47472:SF1">
    <property type="entry name" value="DUF1446-DOMAIN-CONTAINING PROTEIN"/>
    <property type="match status" value="1"/>
</dbReference>
<dbReference type="InterPro" id="IPR010839">
    <property type="entry name" value="AtuA_N"/>
</dbReference>
<name>A0A9C7D0E4_9BURK</name>
<dbReference type="Proteomes" id="UP001211097">
    <property type="component" value="Chromosome"/>
</dbReference>
<dbReference type="KEGG" id="pyt:PKF023_14900"/>
<dbReference type="AlphaFoldDB" id="A0A9C7D0E4"/>
<evidence type="ECO:0000313" key="2">
    <source>
        <dbReference type="EMBL" id="BDT77687.1"/>
    </source>
</evidence>
<feature type="domain" description="Acyclic terpene utilisation N-terminal" evidence="1">
    <location>
        <begin position="6"/>
        <end position="448"/>
    </location>
</feature>